<dbReference type="PRINTS" id="PR00081">
    <property type="entry name" value="GDHRDH"/>
</dbReference>
<evidence type="ECO:0000256" key="1">
    <source>
        <dbReference type="ARBA" id="ARBA00006484"/>
    </source>
</evidence>
<dbReference type="InterPro" id="IPR057326">
    <property type="entry name" value="KR_dom"/>
</dbReference>
<dbReference type="SMART" id="SM00822">
    <property type="entry name" value="PKS_KR"/>
    <property type="match status" value="1"/>
</dbReference>
<comment type="similarity">
    <text evidence="1">Belongs to the short-chain dehydrogenases/reductases (SDR) family.</text>
</comment>
<dbReference type="PRINTS" id="PR00080">
    <property type="entry name" value="SDRFAMILY"/>
</dbReference>
<dbReference type="FunFam" id="3.40.50.720:FF:000084">
    <property type="entry name" value="Short-chain dehydrogenase reductase"/>
    <property type="match status" value="1"/>
</dbReference>
<dbReference type="EMBL" id="CABPSI010000004">
    <property type="protein sequence ID" value="VVE41611.1"/>
    <property type="molecule type" value="Genomic_DNA"/>
</dbReference>
<proteinExistence type="inferred from homology"/>
<feature type="domain" description="Ketoreductase" evidence="3">
    <location>
        <begin position="7"/>
        <end position="178"/>
    </location>
</feature>
<name>A0A5E4XYS1_9BURK</name>
<evidence type="ECO:0000256" key="2">
    <source>
        <dbReference type="ARBA" id="ARBA00023002"/>
    </source>
</evidence>
<dbReference type="InterPro" id="IPR020904">
    <property type="entry name" value="Sc_DH/Rdtase_CS"/>
</dbReference>
<reference evidence="4 5" key="1">
    <citation type="submission" date="2019-08" db="EMBL/GenBank/DDBJ databases">
        <authorList>
            <person name="Peeters C."/>
        </authorList>
    </citation>
    <scope>NUCLEOTIDE SEQUENCE [LARGE SCALE GENOMIC DNA]</scope>
    <source>
        <strain evidence="4 5">LMG 31115</strain>
    </source>
</reference>
<dbReference type="Pfam" id="PF13561">
    <property type="entry name" value="adh_short_C2"/>
    <property type="match status" value="1"/>
</dbReference>
<dbReference type="PANTHER" id="PTHR43008:SF4">
    <property type="entry name" value="CHAIN DEHYDROGENASE, PUTATIVE (AFU_ORTHOLOGUE AFUA_4G08710)-RELATED"/>
    <property type="match status" value="1"/>
</dbReference>
<keyword evidence="2" id="KW-0560">Oxidoreductase</keyword>
<keyword evidence="5" id="KW-1185">Reference proteome</keyword>
<evidence type="ECO:0000259" key="3">
    <source>
        <dbReference type="SMART" id="SM00822"/>
    </source>
</evidence>
<protein>
    <submittedName>
        <fullName evidence="4">Oxidoreductase, short chain dehydrogenase/reductase family</fullName>
    </submittedName>
</protein>
<dbReference type="InterPro" id="IPR002347">
    <property type="entry name" value="SDR_fam"/>
</dbReference>
<evidence type="ECO:0000313" key="4">
    <source>
        <dbReference type="EMBL" id="VVE41611.1"/>
    </source>
</evidence>
<accession>A0A5E4XYS1</accession>
<dbReference type="GO" id="GO:0050664">
    <property type="term" value="F:oxidoreductase activity, acting on NAD(P)H, oxygen as acceptor"/>
    <property type="evidence" value="ECO:0007669"/>
    <property type="project" value="TreeGrafter"/>
</dbReference>
<dbReference type="Gene3D" id="3.40.50.720">
    <property type="entry name" value="NAD(P)-binding Rossmann-like Domain"/>
    <property type="match status" value="1"/>
</dbReference>
<evidence type="ECO:0000313" key="5">
    <source>
        <dbReference type="Proteomes" id="UP000333828"/>
    </source>
</evidence>
<dbReference type="PANTHER" id="PTHR43008">
    <property type="entry name" value="BENZIL REDUCTASE"/>
    <property type="match status" value="1"/>
</dbReference>
<organism evidence="4 5">
    <name type="scientific">Pandoraea iniqua</name>
    <dbReference type="NCBI Taxonomy" id="2508288"/>
    <lineage>
        <taxon>Bacteria</taxon>
        <taxon>Pseudomonadati</taxon>
        <taxon>Pseudomonadota</taxon>
        <taxon>Betaproteobacteria</taxon>
        <taxon>Burkholderiales</taxon>
        <taxon>Burkholderiaceae</taxon>
        <taxon>Pandoraea</taxon>
    </lineage>
</organism>
<dbReference type="SUPFAM" id="SSF51735">
    <property type="entry name" value="NAD(P)-binding Rossmann-fold domains"/>
    <property type="match status" value="1"/>
</dbReference>
<dbReference type="CDD" id="cd05233">
    <property type="entry name" value="SDR_c"/>
    <property type="match status" value="1"/>
</dbReference>
<dbReference type="InterPro" id="IPR036291">
    <property type="entry name" value="NAD(P)-bd_dom_sf"/>
</dbReference>
<dbReference type="Proteomes" id="UP000333828">
    <property type="component" value="Unassembled WGS sequence"/>
</dbReference>
<dbReference type="PROSITE" id="PS00061">
    <property type="entry name" value="ADH_SHORT"/>
    <property type="match status" value="1"/>
</dbReference>
<sequence>MFSLAGKRAVITGGSSGIGLEAARLLVEQGARVLIMGRQRAKLDAALAKLGDGACGVQADVARPEEIAAAMHQVDRQFGGIDILFVNAGISEAPPVATATEAAFDAIMDINVRGVVFTVVHALPRLSVGASIVLTGSVAARKGRPGDPIYAASKGAVRSFGRTLAVDPDILARRIRVNVLTPGATATPLTAAATDDEEVRQYIADMVPMGRWGEAREVAQAVLFLASDASSYVTGAEITVDGGLAHV</sequence>
<gene>
    <name evidence="4" type="ORF">PIN31115_04169</name>
</gene>
<dbReference type="RefSeq" id="WP_150685659.1">
    <property type="nucleotide sequence ID" value="NZ_CABPSI010000004.1"/>
</dbReference>
<dbReference type="AlphaFoldDB" id="A0A5E4XYS1"/>